<organism evidence="7 8">
    <name type="scientific">Aspergillus aculeatus (strain ATCC 16872 / CBS 172.66 / WB 5094)</name>
    <dbReference type="NCBI Taxonomy" id="690307"/>
    <lineage>
        <taxon>Eukaryota</taxon>
        <taxon>Fungi</taxon>
        <taxon>Dikarya</taxon>
        <taxon>Ascomycota</taxon>
        <taxon>Pezizomycotina</taxon>
        <taxon>Eurotiomycetes</taxon>
        <taxon>Eurotiomycetidae</taxon>
        <taxon>Eurotiales</taxon>
        <taxon>Aspergillaceae</taxon>
        <taxon>Aspergillus</taxon>
        <taxon>Aspergillus subgen. Circumdati</taxon>
    </lineage>
</organism>
<keyword evidence="8" id="KW-1185">Reference proteome</keyword>
<dbReference type="AlphaFoldDB" id="A0A1L9WQE3"/>
<accession>A0A1L9WQE3</accession>
<dbReference type="EMBL" id="KV878980">
    <property type="protein sequence ID" value="OJJ98404.1"/>
    <property type="molecule type" value="Genomic_DNA"/>
</dbReference>
<dbReference type="PANTHER" id="PTHR48094:SF11">
    <property type="entry name" value="GLUTATHIONE-INDEPENDENT GLYOXALASE HSP31-RELATED"/>
    <property type="match status" value="1"/>
</dbReference>
<reference evidence="8" key="1">
    <citation type="journal article" date="2017" name="Genome Biol.">
        <title>Comparative genomics reveals high biological diversity and specific adaptations in the industrially and medically important fungal genus Aspergillus.</title>
        <authorList>
            <person name="de Vries R.P."/>
            <person name="Riley R."/>
            <person name="Wiebenga A."/>
            <person name="Aguilar-Osorio G."/>
            <person name="Amillis S."/>
            <person name="Uchima C.A."/>
            <person name="Anderluh G."/>
            <person name="Asadollahi M."/>
            <person name="Askin M."/>
            <person name="Barry K."/>
            <person name="Battaglia E."/>
            <person name="Bayram O."/>
            <person name="Benocci T."/>
            <person name="Braus-Stromeyer S.A."/>
            <person name="Caldana C."/>
            <person name="Canovas D."/>
            <person name="Cerqueira G.C."/>
            <person name="Chen F."/>
            <person name="Chen W."/>
            <person name="Choi C."/>
            <person name="Clum A."/>
            <person name="Dos Santos R.A."/>
            <person name="Damasio A.R."/>
            <person name="Diallinas G."/>
            <person name="Emri T."/>
            <person name="Fekete E."/>
            <person name="Flipphi M."/>
            <person name="Freyberg S."/>
            <person name="Gallo A."/>
            <person name="Gournas C."/>
            <person name="Habgood R."/>
            <person name="Hainaut M."/>
            <person name="Harispe M.L."/>
            <person name="Henrissat B."/>
            <person name="Hilden K.S."/>
            <person name="Hope R."/>
            <person name="Hossain A."/>
            <person name="Karabika E."/>
            <person name="Karaffa L."/>
            <person name="Karanyi Z."/>
            <person name="Krasevec N."/>
            <person name="Kuo A."/>
            <person name="Kusch H."/>
            <person name="LaButti K."/>
            <person name="Lagendijk E.L."/>
            <person name="Lapidus A."/>
            <person name="Levasseur A."/>
            <person name="Lindquist E."/>
            <person name="Lipzen A."/>
            <person name="Logrieco A.F."/>
            <person name="MacCabe A."/>
            <person name="Maekelae M.R."/>
            <person name="Malavazi I."/>
            <person name="Melin P."/>
            <person name="Meyer V."/>
            <person name="Mielnichuk N."/>
            <person name="Miskei M."/>
            <person name="Molnar A.P."/>
            <person name="Mule G."/>
            <person name="Ngan C.Y."/>
            <person name="Orejas M."/>
            <person name="Orosz E."/>
            <person name="Ouedraogo J.P."/>
            <person name="Overkamp K.M."/>
            <person name="Park H.-S."/>
            <person name="Perrone G."/>
            <person name="Piumi F."/>
            <person name="Punt P.J."/>
            <person name="Ram A.F."/>
            <person name="Ramon A."/>
            <person name="Rauscher S."/>
            <person name="Record E."/>
            <person name="Riano-Pachon D.M."/>
            <person name="Robert V."/>
            <person name="Roehrig J."/>
            <person name="Ruller R."/>
            <person name="Salamov A."/>
            <person name="Salih N.S."/>
            <person name="Samson R.A."/>
            <person name="Sandor E."/>
            <person name="Sanguinetti M."/>
            <person name="Schuetze T."/>
            <person name="Sepcic K."/>
            <person name="Shelest E."/>
            <person name="Sherlock G."/>
            <person name="Sophianopoulou V."/>
            <person name="Squina F.M."/>
            <person name="Sun H."/>
            <person name="Susca A."/>
            <person name="Todd R.B."/>
            <person name="Tsang A."/>
            <person name="Unkles S.E."/>
            <person name="van de Wiele N."/>
            <person name="van Rossen-Uffink D."/>
            <person name="Oliveira J.V."/>
            <person name="Vesth T.C."/>
            <person name="Visser J."/>
            <person name="Yu J.-H."/>
            <person name="Zhou M."/>
            <person name="Andersen M.R."/>
            <person name="Archer D.B."/>
            <person name="Baker S.E."/>
            <person name="Benoit I."/>
            <person name="Brakhage A.A."/>
            <person name="Braus G.H."/>
            <person name="Fischer R."/>
            <person name="Frisvad J.C."/>
            <person name="Goldman G.H."/>
            <person name="Houbraken J."/>
            <person name="Oakley B."/>
            <person name="Pocsi I."/>
            <person name="Scazzocchio C."/>
            <person name="Seiboth B."/>
            <person name="vanKuyk P.A."/>
            <person name="Wortman J."/>
            <person name="Dyer P.S."/>
            <person name="Grigoriev I.V."/>
        </authorList>
    </citation>
    <scope>NUCLEOTIDE SEQUENCE [LARGE SCALE GENOMIC DNA]</scope>
    <source>
        <strain evidence="8">ATCC 16872 / CBS 172.66 / WB 5094</strain>
    </source>
</reference>
<dbReference type="InterPro" id="IPR029062">
    <property type="entry name" value="Class_I_gatase-like"/>
</dbReference>
<dbReference type="EC" id="4.2.1.130" evidence="1"/>
<feature type="domain" description="DJ-1/PfpI" evidence="6">
    <location>
        <begin position="30"/>
        <end position="236"/>
    </location>
</feature>
<protein>
    <recommendedName>
        <fullName evidence="1">D-lactate dehydratase</fullName>
        <ecNumber evidence="1">4.2.1.130</ecNumber>
    </recommendedName>
</protein>
<keyword evidence="2" id="KW-0346">Stress response</keyword>
<dbReference type="InterPro" id="IPR050325">
    <property type="entry name" value="Prot/Nucl_acid_deglycase"/>
</dbReference>
<evidence type="ECO:0000256" key="2">
    <source>
        <dbReference type="ARBA" id="ARBA00023016"/>
    </source>
</evidence>
<dbReference type="SUPFAM" id="SSF52317">
    <property type="entry name" value="Class I glutamine amidotransferase-like"/>
    <property type="match status" value="1"/>
</dbReference>
<dbReference type="Pfam" id="PF01965">
    <property type="entry name" value="DJ-1_PfpI"/>
    <property type="match status" value="1"/>
</dbReference>
<proteinExistence type="inferred from homology"/>
<evidence type="ECO:0000256" key="5">
    <source>
        <dbReference type="ARBA" id="ARBA00048082"/>
    </source>
</evidence>
<evidence type="ECO:0000259" key="6">
    <source>
        <dbReference type="Pfam" id="PF01965"/>
    </source>
</evidence>
<dbReference type="OMA" id="TYTPDWL"/>
<dbReference type="GeneID" id="30975327"/>
<dbReference type="GO" id="GO:0019243">
    <property type="term" value="P:methylglyoxal catabolic process to D-lactate via S-lactoyl-glutathione"/>
    <property type="evidence" value="ECO:0007669"/>
    <property type="project" value="TreeGrafter"/>
</dbReference>
<dbReference type="InterPro" id="IPR002818">
    <property type="entry name" value="DJ-1/PfpI"/>
</dbReference>
<evidence type="ECO:0000256" key="3">
    <source>
        <dbReference type="ARBA" id="ARBA00023239"/>
    </source>
</evidence>
<evidence type="ECO:0000256" key="4">
    <source>
        <dbReference type="ARBA" id="ARBA00038493"/>
    </source>
</evidence>
<dbReference type="GO" id="GO:0019172">
    <property type="term" value="F:glyoxalase III activity"/>
    <property type="evidence" value="ECO:0007669"/>
    <property type="project" value="UniProtKB-EC"/>
</dbReference>
<dbReference type="STRING" id="690307.A0A1L9WQE3"/>
<evidence type="ECO:0000256" key="1">
    <source>
        <dbReference type="ARBA" id="ARBA00013134"/>
    </source>
</evidence>
<name>A0A1L9WQE3_ASPA1</name>
<evidence type="ECO:0000313" key="7">
    <source>
        <dbReference type="EMBL" id="OJJ98404.1"/>
    </source>
</evidence>
<dbReference type="VEuPathDB" id="FungiDB:ASPACDRAFT_44908"/>
<dbReference type="PANTHER" id="PTHR48094">
    <property type="entry name" value="PROTEIN/NUCLEIC ACID DEGLYCASE DJ-1-RELATED"/>
    <property type="match status" value="1"/>
</dbReference>
<dbReference type="RefSeq" id="XP_020054744.1">
    <property type="nucleotide sequence ID" value="XM_020201513.1"/>
</dbReference>
<comment type="similarity">
    <text evidence="4">Belongs to the peptidase C56 family. HSP31-like subfamily.</text>
</comment>
<sequence length="241" mass="25942">MPARKALIAVTSATATLFNGKERTGLFISEALHPYRALVAAGFEVDLASETGSYTADWLSQQPDFLHGEDLAIWNDLDSEFRQKLDHMRPAAEILADSAAEYGLFYASAGHAALIDYPTARALQQIAEQVWAAGGVVASVCHGPAIFADLRDRATGTPIIQGRRITGFTTEAEETMGIMAELRGLGAEMVEELAQRLGAKYERSAGIWDDFHVVDGRLVTGQNPASATSTALAAIEVFDKQ</sequence>
<dbReference type="OrthoDB" id="543156at2759"/>
<dbReference type="Gene3D" id="3.40.50.880">
    <property type="match status" value="1"/>
</dbReference>
<keyword evidence="3" id="KW-0456">Lyase</keyword>
<comment type="catalytic activity">
    <reaction evidence="5">
        <text>methylglyoxal + H2O = (R)-lactate + H(+)</text>
        <dbReference type="Rhea" id="RHEA:27754"/>
        <dbReference type="ChEBI" id="CHEBI:15377"/>
        <dbReference type="ChEBI" id="CHEBI:15378"/>
        <dbReference type="ChEBI" id="CHEBI:16004"/>
        <dbReference type="ChEBI" id="CHEBI:17158"/>
        <dbReference type="EC" id="4.2.1.130"/>
    </reaction>
</comment>
<evidence type="ECO:0000313" key="8">
    <source>
        <dbReference type="Proteomes" id="UP000184546"/>
    </source>
</evidence>
<dbReference type="Proteomes" id="UP000184546">
    <property type="component" value="Unassembled WGS sequence"/>
</dbReference>
<gene>
    <name evidence="7" type="ORF">ASPACDRAFT_44908</name>
</gene>
<dbReference type="GO" id="GO:0005737">
    <property type="term" value="C:cytoplasm"/>
    <property type="evidence" value="ECO:0007669"/>
    <property type="project" value="TreeGrafter"/>
</dbReference>